<dbReference type="Gene3D" id="2.60.40.790">
    <property type="match status" value="1"/>
</dbReference>
<gene>
    <name evidence="4" type="ORF">RJG54_11400</name>
</gene>
<sequence length="138" mass="15802">MLLTKFDPFKQLKEIEKNLYTQVGNNEGVTAFVPTVNKREGEFAYHVDVDLPGVKKEDIKVDLNKGVLTISGERKTKEEVKQEDYYKIETYFGKFSRSFTLPDNVDIENIEAKSDNGVLEIVIPKLKDDVSKKSIEIK</sequence>
<dbReference type="PROSITE" id="PS01031">
    <property type="entry name" value="SHSP"/>
    <property type="match status" value="1"/>
</dbReference>
<name>A0AA96CVE5_9BACT</name>
<proteinExistence type="inferred from homology"/>
<reference evidence="4" key="1">
    <citation type="submission" date="2023-09" db="EMBL/GenBank/DDBJ databases">
        <title>Arcobacter tbilisiensis sp. nov. isolated from chicken meat in Tbilisi, Georgia.</title>
        <authorList>
            <person name="Matthias R."/>
            <person name="Zautner A.E."/>
        </authorList>
    </citation>
    <scope>NUCLEOTIDE SEQUENCE</scope>
    <source>
        <strain evidence="4">LEO 107</strain>
    </source>
</reference>
<dbReference type="InterPro" id="IPR002068">
    <property type="entry name" value="A-crystallin/Hsp20_dom"/>
</dbReference>
<dbReference type="Pfam" id="PF00011">
    <property type="entry name" value="HSP20"/>
    <property type="match status" value="1"/>
</dbReference>
<dbReference type="InterPro" id="IPR008978">
    <property type="entry name" value="HSP20-like_chaperone"/>
</dbReference>
<dbReference type="EMBL" id="CP134846">
    <property type="protein sequence ID" value="WNL16790.1"/>
    <property type="molecule type" value="Genomic_DNA"/>
</dbReference>
<protein>
    <submittedName>
        <fullName evidence="4">Hsp20/alpha crystallin family protein</fullName>
    </submittedName>
</protein>
<dbReference type="AlphaFoldDB" id="A0AA96CVE5"/>
<feature type="domain" description="SHSP" evidence="3">
    <location>
        <begin position="27"/>
        <end position="138"/>
    </location>
</feature>
<accession>A0AA96CVE5</accession>
<dbReference type="InterPro" id="IPR031107">
    <property type="entry name" value="Small_HSP"/>
</dbReference>
<evidence type="ECO:0000259" key="3">
    <source>
        <dbReference type="PROSITE" id="PS01031"/>
    </source>
</evidence>
<evidence type="ECO:0000256" key="2">
    <source>
        <dbReference type="RuleBase" id="RU003616"/>
    </source>
</evidence>
<comment type="similarity">
    <text evidence="1 2">Belongs to the small heat shock protein (HSP20) family.</text>
</comment>
<organism evidence="4">
    <name type="scientific">Arcobacter sp. AZ-2023</name>
    <dbReference type="NCBI Taxonomy" id="3074453"/>
    <lineage>
        <taxon>Bacteria</taxon>
        <taxon>Pseudomonadati</taxon>
        <taxon>Campylobacterota</taxon>
        <taxon>Epsilonproteobacteria</taxon>
        <taxon>Campylobacterales</taxon>
        <taxon>Arcobacteraceae</taxon>
        <taxon>Arcobacter</taxon>
    </lineage>
</organism>
<dbReference type="CDD" id="cd06464">
    <property type="entry name" value="ACD_sHsps-like"/>
    <property type="match status" value="1"/>
</dbReference>
<dbReference type="SUPFAM" id="SSF49764">
    <property type="entry name" value="HSP20-like chaperones"/>
    <property type="match status" value="1"/>
</dbReference>
<evidence type="ECO:0000313" key="4">
    <source>
        <dbReference type="EMBL" id="WNL16790.1"/>
    </source>
</evidence>
<dbReference type="PANTHER" id="PTHR11527">
    <property type="entry name" value="HEAT-SHOCK PROTEIN 20 FAMILY MEMBER"/>
    <property type="match status" value="1"/>
</dbReference>
<evidence type="ECO:0000256" key="1">
    <source>
        <dbReference type="PROSITE-ProRule" id="PRU00285"/>
    </source>
</evidence>